<dbReference type="GO" id="GO:0005730">
    <property type="term" value="C:nucleolus"/>
    <property type="evidence" value="ECO:0007669"/>
    <property type="project" value="UniProtKB-SubCell"/>
</dbReference>
<dbReference type="Gene3D" id="1.10.10.2150">
    <property type="entry name" value="Ribosomal RNA-processing protein 8, N-terminal domain"/>
    <property type="match status" value="1"/>
</dbReference>
<name>S6B3G2_BABBO</name>
<dbReference type="PANTHER" id="PTHR12787">
    <property type="entry name" value="RIBOSOMAL RNA-PROCESSING PROTEIN 8"/>
    <property type="match status" value="1"/>
</dbReference>
<sequence>MEAKISKKRGTNTKKRNLLPLKNSREFSLQCAKKRLSGSRFRTLNERLYTSHSRDNYSYYQRNPTLFKIYHEGYREQVEKWPIDPLNKILVWLEGIEDDQVLVTRRII</sequence>
<evidence type="ECO:0000256" key="1">
    <source>
        <dbReference type="ARBA" id="ARBA00004604"/>
    </source>
</evidence>
<reference evidence="9" key="1">
    <citation type="journal article" date="2014" name="BMC Genomics">
        <title>The Babesia bovis gene and promoter model: an update from full-length EST analysis.</title>
        <authorList>
            <person name="Yamagishi J."/>
            <person name="Wakaguri H."/>
            <person name="Yokoyama N."/>
            <person name="Yamashita R."/>
            <person name="Suzuki Y."/>
            <person name="Xuan X."/>
            <person name="Igarashi I."/>
        </authorList>
    </citation>
    <scope>NUCLEOTIDE SEQUENCE</scope>
    <source>
        <strain evidence="9">Texas</strain>
    </source>
</reference>
<evidence type="ECO:0000313" key="9">
    <source>
        <dbReference type="EMBL" id="BAN65988.1"/>
    </source>
</evidence>
<gene>
    <name evidence="9" type="primary">BBOV_IV007900</name>
</gene>
<keyword evidence="5 8" id="KW-0808">Transferase</keyword>
<proteinExistence type="evidence at transcript level"/>
<comment type="similarity">
    <text evidence="2 8">Belongs to the methyltransferase superfamily. RRP8 family.</text>
</comment>
<evidence type="ECO:0000256" key="8">
    <source>
        <dbReference type="RuleBase" id="RU365074"/>
    </source>
</evidence>
<dbReference type="GO" id="GO:0006364">
    <property type="term" value="P:rRNA processing"/>
    <property type="evidence" value="ECO:0007669"/>
    <property type="project" value="UniProtKB-UniRule"/>
</dbReference>
<dbReference type="AlphaFoldDB" id="S6B3G2"/>
<keyword evidence="3 8" id="KW-0698">rRNA processing</keyword>
<evidence type="ECO:0000256" key="5">
    <source>
        <dbReference type="ARBA" id="ARBA00022679"/>
    </source>
</evidence>
<dbReference type="VEuPathDB" id="PiroplasmaDB:BBOV_IV007900"/>
<evidence type="ECO:0000256" key="7">
    <source>
        <dbReference type="ARBA" id="ARBA00023242"/>
    </source>
</evidence>
<dbReference type="InterPro" id="IPR042036">
    <property type="entry name" value="RRP8_N"/>
</dbReference>
<keyword evidence="4 8" id="KW-0489">Methyltransferase</keyword>
<dbReference type="EC" id="2.1.1.-" evidence="8"/>
<dbReference type="GO" id="GO:0032259">
    <property type="term" value="P:methylation"/>
    <property type="evidence" value="ECO:0007669"/>
    <property type="project" value="UniProtKB-KW"/>
</dbReference>
<dbReference type="EMBL" id="AK442194">
    <property type="protein sequence ID" value="BAN65988.1"/>
    <property type="molecule type" value="mRNA"/>
</dbReference>
<comment type="subcellular location">
    <subcellularLocation>
        <location evidence="1 8">Nucleus</location>
        <location evidence="1 8">Nucleolus</location>
    </subcellularLocation>
</comment>
<evidence type="ECO:0000256" key="6">
    <source>
        <dbReference type="ARBA" id="ARBA00022691"/>
    </source>
</evidence>
<dbReference type="GO" id="GO:0008168">
    <property type="term" value="F:methyltransferase activity"/>
    <property type="evidence" value="ECO:0007669"/>
    <property type="project" value="UniProtKB-KW"/>
</dbReference>
<evidence type="ECO:0000256" key="2">
    <source>
        <dbReference type="ARBA" id="ARBA00006301"/>
    </source>
</evidence>
<dbReference type="PANTHER" id="PTHR12787:SF0">
    <property type="entry name" value="RIBOSOMAL RNA-PROCESSING PROTEIN 8"/>
    <property type="match status" value="1"/>
</dbReference>
<dbReference type="FunFam" id="1.10.10.2150:FF:000001">
    <property type="entry name" value="Ribosomal RNA-processing protein 8"/>
    <property type="match status" value="1"/>
</dbReference>
<dbReference type="InterPro" id="IPR007823">
    <property type="entry name" value="RRP8"/>
</dbReference>
<dbReference type="Pfam" id="PF05148">
    <property type="entry name" value="Methyltransf_8"/>
    <property type="match status" value="1"/>
</dbReference>
<keyword evidence="7 8" id="KW-0539">Nucleus</keyword>
<evidence type="ECO:0000256" key="4">
    <source>
        <dbReference type="ARBA" id="ARBA00022603"/>
    </source>
</evidence>
<protein>
    <recommendedName>
        <fullName evidence="8">Ribosomal RNA-processing protein 8</fullName>
        <ecNumber evidence="8">2.1.1.-</ecNumber>
    </recommendedName>
</protein>
<organism evidence="9">
    <name type="scientific">Babesia bovis</name>
    <dbReference type="NCBI Taxonomy" id="5865"/>
    <lineage>
        <taxon>Eukaryota</taxon>
        <taxon>Sar</taxon>
        <taxon>Alveolata</taxon>
        <taxon>Apicomplexa</taxon>
        <taxon>Aconoidasida</taxon>
        <taxon>Piroplasmida</taxon>
        <taxon>Babesiidae</taxon>
        <taxon>Babesia</taxon>
    </lineage>
</organism>
<accession>S6B3G2</accession>
<evidence type="ECO:0000256" key="3">
    <source>
        <dbReference type="ARBA" id="ARBA00022552"/>
    </source>
</evidence>
<comment type="function">
    <text evidence="8">Probable methyltransferase required to silence rDNA.</text>
</comment>
<keyword evidence="6 8" id="KW-0949">S-adenosyl-L-methionine</keyword>